<evidence type="ECO:0000313" key="3">
    <source>
        <dbReference type="Proteomes" id="UP001225356"/>
    </source>
</evidence>
<keyword evidence="3" id="KW-1185">Reference proteome</keyword>
<organism evidence="2 3">
    <name type="scientific">Streptosporangium lutulentum</name>
    <dbReference type="NCBI Taxonomy" id="1461250"/>
    <lineage>
        <taxon>Bacteria</taxon>
        <taxon>Bacillati</taxon>
        <taxon>Actinomycetota</taxon>
        <taxon>Actinomycetes</taxon>
        <taxon>Streptosporangiales</taxon>
        <taxon>Streptosporangiaceae</taxon>
        <taxon>Streptosporangium</taxon>
    </lineage>
</organism>
<dbReference type="RefSeq" id="WP_307565255.1">
    <property type="nucleotide sequence ID" value="NZ_JAUSQU010000001.1"/>
</dbReference>
<dbReference type="Proteomes" id="UP001225356">
    <property type="component" value="Unassembled WGS sequence"/>
</dbReference>
<accession>A0ABT9QP66</accession>
<evidence type="ECO:0000256" key="1">
    <source>
        <dbReference type="SAM" id="MobiDB-lite"/>
    </source>
</evidence>
<feature type="compositionally biased region" description="Basic and acidic residues" evidence="1">
    <location>
        <begin position="109"/>
        <end position="119"/>
    </location>
</feature>
<name>A0ABT9QP66_9ACTN</name>
<feature type="compositionally biased region" description="Polar residues" evidence="1">
    <location>
        <begin position="150"/>
        <end position="159"/>
    </location>
</feature>
<reference evidence="2 3" key="1">
    <citation type="submission" date="2023-07" db="EMBL/GenBank/DDBJ databases">
        <title>Sequencing the genomes of 1000 actinobacteria strains.</title>
        <authorList>
            <person name="Klenk H.-P."/>
        </authorList>
    </citation>
    <scope>NUCLEOTIDE SEQUENCE [LARGE SCALE GENOMIC DNA]</scope>
    <source>
        <strain evidence="2 3">DSM 46740</strain>
    </source>
</reference>
<protein>
    <submittedName>
        <fullName evidence="2">Uncharacterized protein</fullName>
    </submittedName>
</protein>
<feature type="region of interest" description="Disordered" evidence="1">
    <location>
        <begin position="109"/>
        <end position="184"/>
    </location>
</feature>
<evidence type="ECO:0000313" key="2">
    <source>
        <dbReference type="EMBL" id="MDP9848151.1"/>
    </source>
</evidence>
<proteinExistence type="predicted"/>
<dbReference type="EMBL" id="JAUSQU010000001">
    <property type="protein sequence ID" value="MDP9848151.1"/>
    <property type="molecule type" value="Genomic_DNA"/>
</dbReference>
<sequence>MKREGLYFDDRFPTRRQVAGLSDAAFRIHFTAIFWCAHNLTDGAVLQEDLIDVCPRVRKPLRFITELVSRGTWHLPGEECPSDLCPAPVAKGWVIHDFFAFVPAKERVEKERKANAERQKRWRDRRHNRTEPHAVDGGVSNAKRNALLTPRSSVQSPKGTRTEEDEDNQSSSRPSSRRNARAWANDDDSIDRGIVQLLAELTGREIRLLDAAAIRHAILDGRSVKYRSRYVAKAIEEDPDKFLPAVEGVEPSPSLRIAPDWCGHCDERTRQMELRDNTVARCPACHPLVAKRPAS</sequence>
<comment type="caution">
    <text evidence="2">The sequence shown here is derived from an EMBL/GenBank/DDBJ whole genome shotgun (WGS) entry which is preliminary data.</text>
</comment>
<gene>
    <name evidence="2" type="ORF">J2853_007362</name>
</gene>